<evidence type="ECO:0000313" key="8">
    <source>
        <dbReference type="Proteomes" id="UP000001599"/>
    </source>
</evidence>
<organism evidence="7 8">
    <name type="scientific">Salmonella paratyphi C (strain RKS4594)</name>
    <dbReference type="NCBI Taxonomy" id="476213"/>
    <lineage>
        <taxon>Bacteria</taxon>
        <taxon>Pseudomonadati</taxon>
        <taxon>Pseudomonadota</taxon>
        <taxon>Gammaproteobacteria</taxon>
        <taxon>Enterobacterales</taxon>
        <taxon>Enterobacteriaceae</taxon>
        <taxon>Salmonella</taxon>
    </lineage>
</organism>
<dbReference type="InterPro" id="IPR047807">
    <property type="entry name" value="YgdI/YgdR-like_SH3-like"/>
</dbReference>
<protein>
    <submittedName>
        <fullName evidence="7">Putative outer membrane lipoprotein</fullName>
    </submittedName>
</protein>
<proteinExistence type="predicted"/>
<keyword evidence="3" id="KW-0472">Membrane</keyword>
<evidence type="ECO:0000256" key="2">
    <source>
        <dbReference type="ARBA" id="ARBA00022729"/>
    </source>
</evidence>
<dbReference type="HOGENOM" id="CLU_182841_0_1_6"/>
<gene>
    <name evidence="7" type="ordered locus">SPC_2150</name>
</gene>
<dbReference type="Proteomes" id="UP000001599">
    <property type="component" value="Chromosome"/>
</dbReference>
<evidence type="ECO:0000256" key="5">
    <source>
        <dbReference type="ARBA" id="ARBA00023288"/>
    </source>
</evidence>
<accession>C0Q4P4</accession>
<evidence type="ECO:0000259" key="6">
    <source>
        <dbReference type="Pfam" id="PF06004"/>
    </source>
</evidence>
<dbReference type="PANTHER" id="PTHR37011">
    <property type="entry name" value="POT FAMILY PEPTIDE TRANSPORT PROTEIN-RELATED"/>
    <property type="match status" value="1"/>
</dbReference>
<dbReference type="NCBIfam" id="NF033216">
    <property type="entry name" value="lipo_YgdI_YgdR"/>
    <property type="match status" value="1"/>
</dbReference>
<evidence type="ECO:0000256" key="3">
    <source>
        <dbReference type="ARBA" id="ARBA00023136"/>
    </source>
</evidence>
<reference evidence="7 8" key="1">
    <citation type="journal article" date="2009" name="PLoS ONE">
        <title>Salmonella paratyphi C: genetic divergence from Salmonella choleraesuis and pathogenic convergence with Salmonella typhi.</title>
        <authorList>
            <person name="Liu W.-Q."/>
            <person name="Feng Y."/>
            <person name="Wang Y."/>
            <person name="Zou Q.-H."/>
            <person name="Chen F."/>
            <person name="Guo J.-T."/>
            <person name="Peng Y.-H."/>
            <person name="Jin Y."/>
            <person name="Li Y.-G."/>
            <person name="Hu S.-N."/>
            <person name="Johnston R.N."/>
            <person name="Liu G.-R."/>
            <person name="Liu S.-L."/>
        </authorList>
    </citation>
    <scope>NUCLEOTIDE SEQUENCE [LARGE SCALE GENOMIC DNA]</scope>
    <source>
        <strain evidence="7 8">RKS4594</strain>
    </source>
</reference>
<feature type="domain" description="Lipoprotein YgdI/YgdR-like SH3-like" evidence="6">
    <location>
        <begin position="12"/>
        <end position="59"/>
    </location>
</feature>
<evidence type="ECO:0000256" key="1">
    <source>
        <dbReference type="ARBA" id="ARBA00022475"/>
    </source>
</evidence>
<dbReference type="PANTHER" id="PTHR37011:SF2">
    <property type="entry name" value="LIPOPROTEIN"/>
    <property type="match status" value="1"/>
</dbReference>
<dbReference type="EMBL" id="CP000857">
    <property type="protein sequence ID" value="ACN46277.1"/>
    <property type="molecule type" value="Genomic_DNA"/>
</dbReference>
<keyword evidence="4" id="KW-0564">Palmitate</keyword>
<evidence type="ECO:0000256" key="4">
    <source>
        <dbReference type="ARBA" id="ARBA00023139"/>
    </source>
</evidence>
<dbReference type="Pfam" id="PF06004">
    <property type="entry name" value="DUF903"/>
    <property type="match status" value="1"/>
</dbReference>
<keyword evidence="2" id="KW-0732">Signal</keyword>
<evidence type="ECO:0000313" key="7">
    <source>
        <dbReference type="EMBL" id="ACN46277.1"/>
    </source>
</evidence>
<keyword evidence="1" id="KW-1003">Cell membrane</keyword>
<name>C0Q4P4_SALPC</name>
<dbReference type="Gene3D" id="2.30.30.100">
    <property type="match status" value="1"/>
</dbReference>
<dbReference type="InterPro" id="IPR010305">
    <property type="entry name" value="YgdI/YgdR-like"/>
</dbReference>
<dbReference type="InterPro" id="IPR010920">
    <property type="entry name" value="LSM_dom_sf"/>
</dbReference>
<sequence>MMFFMLAGCTTNYVMTTKNGQTIVTQGKPQLDKETGMTSYTDQEGNQREINSNDVAQLIKADKHWARCGVGGNAH</sequence>
<keyword evidence="5 7" id="KW-0449">Lipoprotein</keyword>
<dbReference type="KEGG" id="sei:SPC_2150"/>
<dbReference type="SUPFAM" id="SSF50182">
    <property type="entry name" value="Sm-like ribonucleoproteins"/>
    <property type="match status" value="1"/>
</dbReference>
<dbReference type="AlphaFoldDB" id="C0Q4P4"/>